<reference evidence="3" key="1">
    <citation type="submission" date="2020-10" db="EMBL/GenBank/DDBJ databases">
        <authorList>
            <person name="Gilroy R."/>
        </authorList>
    </citation>
    <scope>NUCLEOTIDE SEQUENCE</scope>
    <source>
        <strain evidence="3">CHK186-9395</strain>
    </source>
</reference>
<accession>A0A9D1SYC6</accession>
<evidence type="ECO:0000259" key="2">
    <source>
        <dbReference type="Pfam" id="PF12229"/>
    </source>
</evidence>
<dbReference type="PANTHER" id="PTHR35788">
    <property type="entry name" value="EXPORTED PROTEIN-RELATED"/>
    <property type="match status" value="1"/>
</dbReference>
<evidence type="ECO:0000256" key="1">
    <source>
        <dbReference type="SAM" id="MobiDB-lite"/>
    </source>
</evidence>
<organism evidence="3 4">
    <name type="scientific">Candidatus Caccopulliclostridium gallistercoris</name>
    <dbReference type="NCBI Taxonomy" id="2840719"/>
    <lineage>
        <taxon>Bacteria</taxon>
        <taxon>Bacillati</taxon>
        <taxon>Bacillota</taxon>
        <taxon>Clostridia</taxon>
        <taxon>Candidatus Caccopulliclostridium</taxon>
    </lineage>
</organism>
<dbReference type="InterPro" id="IPR052913">
    <property type="entry name" value="Glycopeptide_resist_protein"/>
</dbReference>
<feature type="compositionally biased region" description="Polar residues" evidence="1">
    <location>
        <begin position="478"/>
        <end position="487"/>
    </location>
</feature>
<feature type="domain" description="YoaR-like putative peptidoglycan binding" evidence="2">
    <location>
        <begin position="97"/>
        <end position="196"/>
    </location>
</feature>
<dbReference type="PANTHER" id="PTHR35788:SF1">
    <property type="entry name" value="EXPORTED PROTEIN"/>
    <property type="match status" value="1"/>
</dbReference>
<feature type="compositionally biased region" description="Basic and acidic residues" evidence="1">
    <location>
        <begin position="489"/>
        <end position="503"/>
    </location>
</feature>
<gene>
    <name evidence="3" type="ORF">IAA62_01855</name>
</gene>
<proteinExistence type="predicted"/>
<feature type="region of interest" description="Disordered" evidence="1">
    <location>
        <begin position="473"/>
        <end position="503"/>
    </location>
</feature>
<dbReference type="InterPro" id="IPR022029">
    <property type="entry name" value="YoaR-like_PG-bd"/>
</dbReference>
<dbReference type="Proteomes" id="UP000886861">
    <property type="component" value="Unassembled WGS sequence"/>
</dbReference>
<dbReference type="Pfam" id="PF04294">
    <property type="entry name" value="VanW"/>
    <property type="match status" value="1"/>
</dbReference>
<reference evidence="3" key="2">
    <citation type="journal article" date="2021" name="PeerJ">
        <title>Extensive microbial diversity within the chicken gut microbiome revealed by metagenomics and culture.</title>
        <authorList>
            <person name="Gilroy R."/>
            <person name="Ravi A."/>
            <person name="Getino M."/>
            <person name="Pursley I."/>
            <person name="Horton D.L."/>
            <person name="Alikhan N.F."/>
            <person name="Baker D."/>
            <person name="Gharbi K."/>
            <person name="Hall N."/>
            <person name="Watson M."/>
            <person name="Adriaenssens E.M."/>
            <person name="Foster-Nyarko E."/>
            <person name="Jarju S."/>
            <person name="Secka A."/>
            <person name="Antonio M."/>
            <person name="Oren A."/>
            <person name="Chaudhuri R.R."/>
            <person name="La Ragione R."/>
            <person name="Hildebrand F."/>
            <person name="Pallen M.J."/>
        </authorList>
    </citation>
    <scope>NUCLEOTIDE SEQUENCE</scope>
    <source>
        <strain evidence="3">CHK186-9395</strain>
    </source>
</reference>
<evidence type="ECO:0000313" key="3">
    <source>
        <dbReference type="EMBL" id="HIV01285.1"/>
    </source>
</evidence>
<dbReference type="InterPro" id="IPR007391">
    <property type="entry name" value="Vancomycin_resist_VanW"/>
</dbReference>
<protein>
    <submittedName>
        <fullName evidence="3">VanW family protein</fullName>
    </submittedName>
</protein>
<dbReference type="Pfam" id="PF12229">
    <property type="entry name" value="PG_binding_4"/>
    <property type="match status" value="1"/>
</dbReference>
<dbReference type="EMBL" id="DVOJ01000006">
    <property type="protein sequence ID" value="HIV01285.1"/>
    <property type="molecule type" value="Genomic_DNA"/>
</dbReference>
<dbReference type="AlphaFoldDB" id="A0A9D1SYC6"/>
<comment type="caution">
    <text evidence="3">The sequence shown here is derived from an EMBL/GenBank/DDBJ whole genome shotgun (WGS) entry which is preliminary data.</text>
</comment>
<sequence length="503" mass="56172">MKKSTKFFLITASLGLIVLAVFAFTQFTYGLSVFDNKRFYSGTQVNGVDVSGMTVEEVSNVISTKMIDARDEIKITLKYGDKTWEWSGADFEVNNEILPEVEKVFAYGRDGNIFERRNTIKEIKSEGYNVTIPYTYVLGGIDEKLAGVASEIDVEAKSAEVHFDPSNEEIFVYESEVIGKKVDVDALKTRIAKAFETSLQIVVDVPVVESEPDVTVEELKKDIALRSTFETSIATSKADRKHNVKRALNSFNGMIVQPEEEVSFNTITGSRTAENGYKKANVILNGVYVEGTGGGVCQASTTLYNALILSDLEILEVNPHSLPPSYVPLAFDAMVSEGYSDLIFKNNTDKPIYIRTYGDNSTVGVEIYGKPFPEGFKIERKAEFVGVLNHPGDRIVKDTEKQYADKVTYEGEYLRLKYPQEGYHSKAYLMYYQDGELVEEKLIRDEKYLPQEGIIIEGTEKLAEGMTLPENTVRFIPPQTSSSTNGGSVEKKIEKENPAELNP</sequence>
<name>A0A9D1SYC6_9FIRM</name>
<evidence type="ECO:0000313" key="4">
    <source>
        <dbReference type="Proteomes" id="UP000886861"/>
    </source>
</evidence>